<comment type="caution">
    <text evidence="2">The sequence shown here is derived from an EMBL/GenBank/DDBJ whole genome shotgun (WGS) entry which is preliminary data.</text>
</comment>
<evidence type="ECO:0008006" key="4">
    <source>
        <dbReference type="Google" id="ProtNLM"/>
    </source>
</evidence>
<keyword evidence="3" id="KW-1185">Reference proteome</keyword>
<feature type="coiled-coil region" evidence="1">
    <location>
        <begin position="160"/>
        <end position="194"/>
    </location>
</feature>
<dbReference type="AlphaFoldDB" id="A0A2B4SH05"/>
<keyword evidence="1" id="KW-0175">Coiled coil</keyword>
<evidence type="ECO:0000256" key="1">
    <source>
        <dbReference type="SAM" id="Coils"/>
    </source>
</evidence>
<accession>A0A2B4SH05</accession>
<dbReference type="EMBL" id="LSMT01000089">
    <property type="protein sequence ID" value="PFX28150.1"/>
    <property type="molecule type" value="Genomic_DNA"/>
</dbReference>
<organism evidence="2 3">
    <name type="scientific">Stylophora pistillata</name>
    <name type="common">Smooth cauliflower coral</name>
    <dbReference type="NCBI Taxonomy" id="50429"/>
    <lineage>
        <taxon>Eukaryota</taxon>
        <taxon>Metazoa</taxon>
        <taxon>Cnidaria</taxon>
        <taxon>Anthozoa</taxon>
        <taxon>Hexacorallia</taxon>
        <taxon>Scleractinia</taxon>
        <taxon>Astrocoeniina</taxon>
        <taxon>Pocilloporidae</taxon>
        <taxon>Stylophora</taxon>
    </lineage>
</organism>
<gene>
    <name evidence="2" type="ORF">AWC38_SpisGene7126</name>
</gene>
<evidence type="ECO:0000313" key="3">
    <source>
        <dbReference type="Proteomes" id="UP000225706"/>
    </source>
</evidence>
<evidence type="ECO:0000313" key="2">
    <source>
        <dbReference type="EMBL" id="PFX28150.1"/>
    </source>
</evidence>
<reference evidence="3" key="1">
    <citation type="journal article" date="2017" name="bioRxiv">
        <title>Comparative analysis of the genomes of Stylophora pistillata and Acropora digitifera provides evidence for extensive differences between species of corals.</title>
        <authorList>
            <person name="Voolstra C.R."/>
            <person name="Li Y."/>
            <person name="Liew Y.J."/>
            <person name="Baumgarten S."/>
            <person name="Zoccola D."/>
            <person name="Flot J.-F."/>
            <person name="Tambutte S."/>
            <person name="Allemand D."/>
            <person name="Aranda M."/>
        </authorList>
    </citation>
    <scope>NUCLEOTIDE SEQUENCE [LARGE SCALE GENOMIC DNA]</scope>
</reference>
<proteinExistence type="predicted"/>
<name>A0A2B4SH05_STYPI</name>
<dbReference type="OrthoDB" id="5985433at2759"/>
<dbReference type="Proteomes" id="UP000225706">
    <property type="component" value="Unassembled WGS sequence"/>
</dbReference>
<protein>
    <recommendedName>
        <fullName evidence="4">THAP-type domain-containing protein</fullName>
    </recommendedName>
</protein>
<sequence>MGKGDHCAVFGCRNDRRYPERWVVKPHIHCMKWHKPNQKHFKLWEQLINRNNFRVTENTKSDVSITTQTDAIKRDATHTQTSSGKFKKLEVLHEDNEGVLRGQNAEVLLEENSEETTESLASISNALENDHTYCMYEQSGDCKEDFACQARLCLKCKKELLSILEENGRLKNENEQLQKALVEANQAIIERTNRDCVL</sequence>